<proteinExistence type="inferred from homology"/>
<evidence type="ECO:0000256" key="6">
    <source>
        <dbReference type="ARBA" id="ARBA00022989"/>
    </source>
</evidence>
<keyword evidence="6 9" id="KW-1133">Transmembrane helix</keyword>
<evidence type="ECO:0000256" key="8">
    <source>
        <dbReference type="SAM" id="MobiDB-lite"/>
    </source>
</evidence>
<keyword evidence="7 9" id="KW-0472">Membrane</keyword>
<evidence type="ECO:0000313" key="13">
    <source>
        <dbReference type="Proteomes" id="UP001595075"/>
    </source>
</evidence>
<dbReference type="EMBL" id="JAZHXI010000003">
    <property type="protein sequence ID" value="KAL2073251.1"/>
    <property type="molecule type" value="Genomic_DNA"/>
</dbReference>
<evidence type="ECO:0000256" key="3">
    <source>
        <dbReference type="ARBA" id="ARBA00022448"/>
    </source>
</evidence>
<dbReference type="SUPFAM" id="SSF160240">
    <property type="entry name" value="Cation efflux protein cytoplasmic domain-like"/>
    <property type="match status" value="1"/>
</dbReference>
<reference evidence="12 13" key="1">
    <citation type="journal article" date="2024" name="Commun. Biol.">
        <title>Comparative genomic analysis of thermophilic fungi reveals convergent evolutionary adaptations and gene losses.</title>
        <authorList>
            <person name="Steindorff A.S."/>
            <person name="Aguilar-Pontes M.V."/>
            <person name="Robinson A.J."/>
            <person name="Andreopoulos B."/>
            <person name="LaButti K."/>
            <person name="Kuo A."/>
            <person name="Mondo S."/>
            <person name="Riley R."/>
            <person name="Otillar R."/>
            <person name="Haridas S."/>
            <person name="Lipzen A."/>
            <person name="Grimwood J."/>
            <person name="Schmutz J."/>
            <person name="Clum A."/>
            <person name="Reid I.D."/>
            <person name="Moisan M.C."/>
            <person name="Butler G."/>
            <person name="Nguyen T.T.M."/>
            <person name="Dewar K."/>
            <person name="Conant G."/>
            <person name="Drula E."/>
            <person name="Henrissat B."/>
            <person name="Hansel C."/>
            <person name="Singer S."/>
            <person name="Hutchinson M.I."/>
            <person name="de Vries R.P."/>
            <person name="Natvig D.O."/>
            <person name="Powell A.J."/>
            <person name="Tsang A."/>
            <person name="Grigoriev I.V."/>
        </authorList>
    </citation>
    <scope>NUCLEOTIDE SEQUENCE [LARGE SCALE GENOMIC DNA]</scope>
    <source>
        <strain evidence="12 13">CBS 494.80</strain>
    </source>
</reference>
<evidence type="ECO:0000256" key="4">
    <source>
        <dbReference type="ARBA" id="ARBA00022692"/>
    </source>
</evidence>
<feature type="domain" description="Cation efflux protein cytoplasmic" evidence="11">
    <location>
        <begin position="278"/>
        <end position="352"/>
    </location>
</feature>
<feature type="transmembrane region" description="Helical" evidence="9">
    <location>
        <begin position="214"/>
        <end position="236"/>
    </location>
</feature>
<accession>A0ABR4CUV9</accession>
<gene>
    <name evidence="12" type="ORF">VTL71DRAFT_10575</name>
</gene>
<dbReference type="PANTHER" id="PTHR45820">
    <property type="entry name" value="FI23527P1"/>
    <property type="match status" value="1"/>
</dbReference>
<dbReference type="PANTHER" id="PTHR45820:SF5">
    <property type="entry name" value="DIFFUSION FACILITATOR FAMILY METAL ION TRANSPORTER, PUTATIVE-RELATED"/>
    <property type="match status" value="1"/>
</dbReference>
<dbReference type="Gene3D" id="1.20.1510.10">
    <property type="entry name" value="Cation efflux protein transmembrane domain"/>
    <property type="match status" value="1"/>
</dbReference>
<feature type="transmembrane region" description="Helical" evidence="9">
    <location>
        <begin position="248"/>
        <end position="266"/>
    </location>
</feature>
<evidence type="ECO:0000256" key="7">
    <source>
        <dbReference type="ARBA" id="ARBA00023136"/>
    </source>
</evidence>
<dbReference type="InterPro" id="IPR002524">
    <property type="entry name" value="Cation_efflux"/>
</dbReference>
<protein>
    <recommendedName>
        <fullName evidence="14">Cation efflux protein</fullName>
    </recommendedName>
</protein>
<dbReference type="SUPFAM" id="SSF161111">
    <property type="entry name" value="Cation efflux protein transmembrane domain-like"/>
    <property type="match status" value="1"/>
</dbReference>
<keyword evidence="5" id="KW-0862">Zinc</keyword>
<evidence type="ECO:0000259" key="10">
    <source>
        <dbReference type="Pfam" id="PF01545"/>
    </source>
</evidence>
<dbReference type="Proteomes" id="UP001595075">
    <property type="component" value="Unassembled WGS sequence"/>
</dbReference>
<organism evidence="12 13">
    <name type="scientific">Oculimacula yallundae</name>
    <dbReference type="NCBI Taxonomy" id="86028"/>
    <lineage>
        <taxon>Eukaryota</taxon>
        <taxon>Fungi</taxon>
        <taxon>Dikarya</taxon>
        <taxon>Ascomycota</taxon>
        <taxon>Pezizomycotina</taxon>
        <taxon>Leotiomycetes</taxon>
        <taxon>Helotiales</taxon>
        <taxon>Ploettnerulaceae</taxon>
        <taxon>Oculimacula</taxon>
    </lineage>
</organism>
<dbReference type="NCBIfam" id="TIGR01297">
    <property type="entry name" value="CDF"/>
    <property type="match status" value="1"/>
</dbReference>
<keyword evidence="13" id="KW-1185">Reference proteome</keyword>
<name>A0ABR4CUV9_9HELO</name>
<keyword evidence="4 9" id="KW-0812">Transmembrane</keyword>
<feature type="region of interest" description="Disordered" evidence="8">
    <location>
        <begin position="1"/>
        <end position="31"/>
    </location>
</feature>
<evidence type="ECO:0000313" key="12">
    <source>
        <dbReference type="EMBL" id="KAL2073251.1"/>
    </source>
</evidence>
<comment type="caution">
    <text evidence="12">The sequence shown here is derived from an EMBL/GenBank/DDBJ whole genome shotgun (WGS) entry which is preliminary data.</text>
</comment>
<dbReference type="InterPro" id="IPR027470">
    <property type="entry name" value="Cation_efflux_CTD"/>
</dbReference>
<evidence type="ECO:0000259" key="11">
    <source>
        <dbReference type="Pfam" id="PF16916"/>
    </source>
</evidence>
<sequence>MAAHTHAEHEHGHEEGHEHGHGHAHSHSHSKGLSKSTRLSIIIAISFCFFVAEISVGFYTHSLALVADAFHYMNDLMGFIVALVAVRISMKEKAPKGLSFGWQRAQLLGAFFNGVFLLALGVSIFLQSIERFVSLQRVENPMLVLILGCVGLTLNIISAVFLHEHDHGPSLPPTEETDSTNIEFTDSLNSHKDHRHKVDTSKASHGHDLGMMGVLIHVLGDALNNIGVIIAAAVIWQAKYEGRFYADPGVSLGIAIMIFGTAIPLVKSTGTILLESLPPSITLSDIRHDLESISNVLSIHELHVWRLSQHKSLASAHVLTSDDSLSNFMVQAKRINECLHAYGIHSTTLQPELVAEKEIEERRSGVGSRSAEEEDMVEVVGERKVGDVGKNTDVRKRVLSQVNLLKCRIACGTVCEGFACCAK</sequence>
<dbReference type="InterPro" id="IPR036837">
    <property type="entry name" value="Cation_efflux_CTD_sf"/>
</dbReference>
<dbReference type="Pfam" id="PF16916">
    <property type="entry name" value="ZT_dimer"/>
    <property type="match status" value="1"/>
</dbReference>
<feature type="transmembrane region" description="Helical" evidence="9">
    <location>
        <begin position="141"/>
        <end position="162"/>
    </location>
</feature>
<dbReference type="Pfam" id="PF01545">
    <property type="entry name" value="Cation_efflux"/>
    <property type="match status" value="1"/>
</dbReference>
<feature type="compositionally biased region" description="Basic residues" evidence="8">
    <location>
        <begin position="22"/>
        <end position="31"/>
    </location>
</feature>
<feature type="transmembrane region" description="Helical" evidence="9">
    <location>
        <begin position="39"/>
        <end position="59"/>
    </location>
</feature>
<feature type="transmembrane region" description="Helical" evidence="9">
    <location>
        <begin position="107"/>
        <end position="129"/>
    </location>
</feature>
<keyword evidence="3" id="KW-0813">Transport</keyword>
<dbReference type="InterPro" id="IPR058533">
    <property type="entry name" value="Cation_efflux_TM"/>
</dbReference>
<evidence type="ECO:0000256" key="2">
    <source>
        <dbReference type="ARBA" id="ARBA00008873"/>
    </source>
</evidence>
<evidence type="ECO:0000256" key="1">
    <source>
        <dbReference type="ARBA" id="ARBA00004141"/>
    </source>
</evidence>
<feature type="domain" description="Cation efflux protein transmembrane" evidence="10">
    <location>
        <begin position="41"/>
        <end position="274"/>
    </location>
</feature>
<evidence type="ECO:0008006" key="14">
    <source>
        <dbReference type="Google" id="ProtNLM"/>
    </source>
</evidence>
<comment type="subcellular location">
    <subcellularLocation>
        <location evidence="1">Membrane</location>
        <topology evidence="1">Multi-pass membrane protein</topology>
    </subcellularLocation>
</comment>
<feature type="compositionally biased region" description="Basic and acidic residues" evidence="8">
    <location>
        <begin position="1"/>
        <end position="21"/>
    </location>
</feature>
<dbReference type="InterPro" id="IPR027469">
    <property type="entry name" value="Cation_efflux_TMD_sf"/>
</dbReference>
<evidence type="ECO:0000256" key="9">
    <source>
        <dbReference type="SAM" id="Phobius"/>
    </source>
</evidence>
<evidence type="ECO:0000256" key="5">
    <source>
        <dbReference type="ARBA" id="ARBA00022833"/>
    </source>
</evidence>
<comment type="similarity">
    <text evidence="2">Belongs to the cation diffusion facilitator (CDF) transporter (TC 2.A.4) family. SLC30A subfamily.</text>
</comment>